<reference evidence="3 4" key="1">
    <citation type="submission" date="2019-06" db="EMBL/GenBank/DDBJ databases">
        <title>Sequencing the genomes of 1000 actinobacteria strains.</title>
        <authorList>
            <person name="Klenk H.-P."/>
        </authorList>
    </citation>
    <scope>NUCLEOTIDE SEQUENCE [LARGE SCALE GENOMIC DNA]</scope>
    <source>
        <strain evidence="3 4">DSM 43186</strain>
    </source>
</reference>
<gene>
    <name evidence="3" type="ORF">FHX40_3672</name>
</gene>
<dbReference type="EMBL" id="VFPQ01000001">
    <property type="protein sequence ID" value="TQM76921.1"/>
    <property type="molecule type" value="Genomic_DNA"/>
</dbReference>
<keyword evidence="4" id="KW-1185">Reference proteome</keyword>
<feature type="transmembrane region" description="Helical" evidence="2">
    <location>
        <begin position="45"/>
        <end position="66"/>
    </location>
</feature>
<evidence type="ECO:0000256" key="1">
    <source>
        <dbReference type="SAM" id="MobiDB-lite"/>
    </source>
</evidence>
<dbReference type="AlphaFoldDB" id="A0A543J280"/>
<dbReference type="RefSeq" id="WP_229789043.1">
    <property type="nucleotide sequence ID" value="NZ_BMPV01000005.1"/>
</dbReference>
<keyword evidence="2" id="KW-0472">Membrane</keyword>
<evidence type="ECO:0008006" key="5">
    <source>
        <dbReference type="Google" id="ProtNLM"/>
    </source>
</evidence>
<evidence type="ECO:0000313" key="3">
    <source>
        <dbReference type="EMBL" id="TQM76921.1"/>
    </source>
</evidence>
<sequence length="232" mass="23663">MRTSEKPARDGRPAAGRPEANGGHPGLSAPASRRLPMPPRERKPALAALAVLLILGGALATTLLTMRAGDRVSAIRITRQIAAGQPIALSAMEEVQVAGTGVEYVPWRLRDQVAKTYAKVPLVPGTLLIRGMTTSASEELAPGKAIVGLALKAGQMPADLAEGDRVQVIHVPARSDGASRVLVQNALVHSIGAAGRGGGGLVSIIVDTADSPTVAQHSSSGEIALAVLPGAS</sequence>
<evidence type="ECO:0000313" key="4">
    <source>
        <dbReference type="Proteomes" id="UP000319213"/>
    </source>
</evidence>
<accession>A0A543J280</accession>
<evidence type="ECO:0000256" key="2">
    <source>
        <dbReference type="SAM" id="Phobius"/>
    </source>
</evidence>
<protein>
    <recommendedName>
        <fullName evidence="5">SAF domain-containing protein</fullName>
    </recommendedName>
</protein>
<proteinExistence type="predicted"/>
<keyword evidence="2" id="KW-1133">Transmembrane helix</keyword>
<comment type="caution">
    <text evidence="3">The sequence shown here is derived from an EMBL/GenBank/DDBJ whole genome shotgun (WGS) entry which is preliminary data.</text>
</comment>
<keyword evidence="2" id="KW-0812">Transmembrane</keyword>
<feature type="region of interest" description="Disordered" evidence="1">
    <location>
        <begin position="1"/>
        <end position="39"/>
    </location>
</feature>
<feature type="compositionally biased region" description="Basic and acidic residues" evidence="1">
    <location>
        <begin position="1"/>
        <end position="12"/>
    </location>
</feature>
<dbReference type="Proteomes" id="UP000319213">
    <property type="component" value="Unassembled WGS sequence"/>
</dbReference>
<organism evidence="3 4">
    <name type="scientific">Thermopolyspora flexuosa</name>
    <dbReference type="NCBI Taxonomy" id="103836"/>
    <lineage>
        <taxon>Bacteria</taxon>
        <taxon>Bacillati</taxon>
        <taxon>Actinomycetota</taxon>
        <taxon>Actinomycetes</taxon>
        <taxon>Streptosporangiales</taxon>
        <taxon>Streptosporangiaceae</taxon>
        <taxon>Thermopolyspora</taxon>
    </lineage>
</organism>
<name>A0A543J280_9ACTN</name>